<evidence type="ECO:0000313" key="1">
    <source>
        <dbReference type="EMBL" id="UUP19583.1"/>
    </source>
</evidence>
<gene>
    <name evidence="1" type="ORF">NTH_04088</name>
</gene>
<dbReference type="Proteomes" id="UP001342418">
    <property type="component" value="Chromosome"/>
</dbReference>
<dbReference type="EMBL" id="CP030941">
    <property type="protein sequence ID" value="UUP19583.1"/>
    <property type="molecule type" value="Genomic_DNA"/>
</dbReference>
<proteinExistence type="predicted"/>
<sequence>MVALSTAIAGAAHLAETARDMEADACTLASSTSSRLTQ</sequence>
<keyword evidence="2" id="KW-1185">Reference proteome</keyword>
<protein>
    <submittedName>
        <fullName evidence="1">Uncharacterized protein</fullName>
    </submittedName>
</protein>
<name>A0ABY5MNL7_9HYPH</name>
<evidence type="ECO:0000313" key="2">
    <source>
        <dbReference type="Proteomes" id="UP001342418"/>
    </source>
</evidence>
<organism evidence="1 2">
    <name type="scientific">Nitratireductor thuwali</name>
    <dbReference type="NCBI Taxonomy" id="2267699"/>
    <lineage>
        <taxon>Bacteria</taxon>
        <taxon>Pseudomonadati</taxon>
        <taxon>Pseudomonadota</taxon>
        <taxon>Alphaproteobacteria</taxon>
        <taxon>Hyphomicrobiales</taxon>
        <taxon>Phyllobacteriaceae</taxon>
        <taxon>Nitratireductor</taxon>
    </lineage>
</organism>
<reference evidence="1 2" key="1">
    <citation type="submission" date="2018-07" db="EMBL/GenBank/DDBJ databases">
        <title>Genome sequence of Nitratireductor thuwali#1536.</title>
        <authorList>
            <person name="Michoud G."/>
            <person name="Merlino G."/>
            <person name="Sefrji F.O."/>
            <person name="Daffonchio D."/>
        </authorList>
    </citation>
    <scope>NUCLEOTIDE SEQUENCE [LARGE SCALE GENOMIC DNA]</scope>
    <source>
        <strain evidence="2">Nit1536</strain>
    </source>
</reference>
<accession>A0ABY5MNL7</accession>